<organism evidence="1 2">
    <name type="scientific">Metschnikowia aff. pulcherrima</name>
    <dbReference type="NCBI Taxonomy" id="2163413"/>
    <lineage>
        <taxon>Eukaryota</taxon>
        <taxon>Fungi</taxon>
        <taxon>Dikarya</taxon>
        <taxon>Ascomycota</taxon>
        <taxon>Saccharomycotina</taxon>
        <taxon>Pichiomycetes</taxon>
        <taxon>Metschnikowiaceae</taxon>
        <taxon>Metschnikowia</taxon>
    </lineage>
</organism>
<dbReference type="AlphaFoldDB" id="A0A4P6XQM2"/>
<dbReference type="Proteomes" id="UP000292447">
    <property type="component" value="Chromosome V"/>
</dbReference>
<evidence type="ECO:0000313" key="2">
    <source>
        <dbReference type="Proteomes" id="UP000292447"/>
    </source>
</evidence>
<proteinExistence type="predicted"/>
<dbReference type="EMBL" id="CP034460">
    <property type="protein sequence ID" value="QBM89832.1"/>
    <property type="molecule type" value="Genomic_DNA"/>
</dbReference>
<protein>
    <submittedName>
        <fullName evidence="1">Uncharacterized protein</fullName>
    </submittedName>
</protein>
<evidence type="ECO:0000313" key="1">
    <source>
        <dbReference type="EMBL" id="QBM89832.1"/>
    </source>
</evidence>
<sequence>MASKNHTKTFTTLRHMLDEVERCVGTERSVQTQRFVTPDLSSLNHDISVAASTLRLFFEALEMRVLKDPNLMRNGNVPVFATMNSMLFNDKKFRDVINKIMSQYYGYYNSAGGIKSDARIVLLGQIIEALAFYIKEERSNLSLLKNETFCNTISLMKINRILQLKNLKTSELDLYRDFSVEKSMENCETTIENCVATSIKSRKSNRPVIQELTILRHLRAELRQLRTVLHGFETCLVGLLCKNLDFATYWKEALANENFGYAVEIYVEKCSLELEQAKQNPSLFLSIRKKLQCAENLLLALESKAHMPNFPEDVKDLQQSFKDLMPLYVKMCLDTVGHRFKQLIGEVNLRNYDQLRLVLISGLEGKVKAVQAVSHSRLKSLDSGQTSEKHGISRVTKMAELFKLSAKLGHKKTSSRIIKPANWGHPDIIEGYNTTFSQTLAVLKTRGFDFE</sequence>
<accession>A0A4P6XQM2</accession>
<reference evidence="2" key="1">
    <citation type="submission" date="2019-03" db="EMBL/GenBank/DDBJ databases">
        <title>Snf2 controls pulcherriminic acid biosynthesis and connects pigmentation and antifungal activity of the yeast Metschnikowia pulcherrima.</title>
        <authorList>
            <person name="Gore-Lloyd D."/>
            <person name="Sumann I."/>
            <person name="Brachmann A.O."/>
            <person name="Schneeberger K."/>
            <person name="Ortiz-Merino R.A."/>
            <person name="Moreno-Beltran M."/>
            <person name="Schlaefli M."/>
            <person name="Kirner P."/>
            <person name="Santos Kron A."/>
            <person name="Wolfe K.H."/>
            <person name="Piel J."/>
            <person name="Ahrens C.H."/>
            <person name="Henk D."/>
            <person name="Freimoser F.M."/>
        </authorList>
    </citation>
    <scope>NUCLEOTIDE SEQUENCE [LARGE SCALE GENOMIC DNA]</scope>
    <source>
        <strain evidence="2">APC 1.2</strain>
    </source>
</reference>
<gene>
    <name evidence="1" type="ORF">METSCH_E00660</name>
</gene>
<name>A0A4P6XQM2_9ASCO</name>
<keyword evidence="2" id="KW-1185">Reference proteome</keyword>